<evidence type="ECO:0000313" key="1">
    <source>
        <dbReference type="EMBL" id="CRZ22918.1"/>
    </source>
</evidence>
<dbReference type="EMBL" id="LN856752">
    <property type="protein sequence ID" value="CRZ22918.1"/>
    <property type="molecule type" value="Genomic_DNA"/>
</dbReference>
<dbReference type="GO" id="GO:0005615">
    <property type="term" value="C:extracellular space"/>
    <property type="evidence" value="ECO:0007669"/>
    <property type="project" value="TreeGrafter"/>
</dbReference>
<dbReference type="AlphaFoldDB" id="A0A0H5SG76"/>
<accession>A0A0H5SG76</accession>
<dbReference type="CDD" id="cd16021">
    <property type="entry name" value="ALP_like"/>
    <property type="match status" value="1"/>
</dbReference>
<dbReference type="InterPro" id="IPR017850">
    <property type="entry name" value="Alkaline_phosphatase_core_sf"/>
</dbReference>
<dbReference type="PANTHER" id="PTHR10974:SF75">
    <property type="entry name" value="SULFATASE DOMAIN-CONTAINING PROTEIN"/>
    <property type="match status" value="1"/>
</dbReference>
<dbReference type="InterPro" id="IPR004245">
    <property type="entry name" value="DUF229"/>
</dbReference>
<evidence type="ECO:0000313" key="2">
    <source>
        <dbReference type="WormBase" id="Bm5660"/>
    </source>
</evidence>
<sequence>MTSECIPYQENFDKQNECHLVKLDPWDPQIIPHLYPNWNPLQMCRINRHMHTELKNGTIRMLNDINSECQYRCLYVSSELDLKPKEDELHPGVFMLVLDSTSSSSGIRTVMETNQVLRQFYDATTFYYHNKVGLNSRPNAFAIFSGTRISQLDERHFPGKSDSEYLNSCKDGVKKNETVTYDFINQSYASILAEDWIGAFNWPNCKGYDYPPTDHFCKFSVNFTMRQHFIIITKLALTVDQMLLLYFQELVYLSWMSATFPDGVKKNETVTYDFINQSYASIIAEDWIGAFNWPNCKGYGYPPTDHFCNAMVLRSTVKQPNKEEKDFEKYFYKADCQEPYHKVMNYASKFLDEYNGISKFVVIWLSLMTHDSASGLYRTDKYFANFFRKHVNNLNNSFVFLMGDHGLRFGGIRSTRPGQMEDNNPLFMVALPKYLRSNEQLILNLKQNSRRHTSQFDFYATLYDIARYARKDNFQKWDEHDFRNEFGDIRGGIRAKSILRPILYDRTCEEMEIPDEYCICEQIWHKIDIHGDNVTNAAQFLINDINDFLKQKNLTEICERLDFIEVISANQLENKSVLKIVVSASPSYGKYEAQLLKEKDNFIIITKITRLDKYGEQGYCAPAEDVRPLCYCRQQLTTSTTR</sequence>
<dbReference type="SUPFAM" id="SSF53649">
    <property type="entry name" value="Alkaline phosphatase-like"/>
    <property type="match status" value="1"/>
</dbReference>
<gene>
    <name evidence="1 2" type="ORF">Bm5660</name>
    <name evidence="1" type="ORF">BM_Bm5660</name>
</gene>
<name>A0A0H5SG76_BRUMA</name>
<dbReference type="WormBase" id="Bm5660">
    <property type="protein sequence ID" value="BM42548"/>
    <property type="gene ID" value="WBGene00225921"/>
</dbReference>
<dbReference type="Pfam" id="PF02995">
    <property type="entry name" value="DUF229"/>
    <property type="match status" value="2"/>
</dbReference>
<protein>
    <submittedName>
        <fullName evidence="1">Bm5660</fullName>
    </submittedName>
</protein>
<reference evidence="1" key="1">
    <citation type="journal article" date="2007" name="Science">
        <title>Draft genome of the filarial nematode parasite Brugia malayi.</title>
        <authorList>
            <person name="Ghedin E."/>
            <person name="Wang S."/>
            <person name="Spiro D."/>
            <person name="Caler E."/>
            <person name="Zhao Q."/>
            <person name="Crabtree J."/>
            <person name="Allen J.E."/>
            <person name="Delcher A.L."/>
            <person name="Guiliano D.B."/>
            <person name="Miranda-Saavedra D."/>
            <person name="Angiuoli S.V."/>
            <person name="Creasy T."/>
            <person name="Amedeo P."/>
            <person name="Haas B."/>
            <person name="El-Sayed N.M."/>
            <person name="Wortman J.R."/>
            <person name="Feldblyum T."/>
            <person name="Tallon L."/>
            <person name="Schatz M."/>
            <person name="Shumway M."/>
            <person name="Koo H."/>
            <person name="Salzberg S.L."/>
            <person name="Schobel S."/>
            <person name="Pertea M."/>
            <person name="Pop M."/>
            <person name="White O."/>
            <person name="Barton G.J."/>
            <person name="Carlow C.K."/>
            <person name="Crawford M.J."/>
            <person name="Daub J."/>
            <person name="Dimmic M.W."/>
            <person name="Estes C.F."/>
            <person name="Foster J.M."/>
            <person name="Ganatra M."/>
            <person name="Gregory W.F."/>
            <person name="Johnson N.M."/>
            <person name="Jin J."/>
            <person name="Komuniecki R."/>
            <person name="Korf I."/>
            <person name="Kumar S."/>
            <person name="Laney S."/>
            <person name="Li B.W."/>
            <person name="Li W."/>
            <person name="Lindblom T.H."/>
            <person name="Lustigman S."/>
            <person name="Ma D."/>
            <person name="Maina C.V."/>
            <person name="Martin D.M."/>
            <person name="McCarter J.P."/>
            <person name="McReynolds L."/>
            <person name="Mitreva M."/>
            <person name="Nutman T.B."/>
            <person name="Parkinson J."/>
            <person name="Peregrin-Alvarez J.M."/>
            <person name="Poole C."/>
            <person name="Ren Q."/>
            <person name="Saunders L."/>
            <person name="Sluder A.E."/>
            <person name="Smith K."/>
            <person name="Stanke M."/>
            <person name="Unnasch T.R."/>
            <person name="Ware J."/>
            <person name="Wei A.D."/>
            <person name="Weil G."/>
            <person name="Williams D.J."/>
            <person name="Zhang Y."/>
            <person name="Williams S.A."/>
            <person name="Fraser-Liggett C."/>
            <person name="Slatko B."/>
            <person name="Blaxter M.L."/>
            <person name="Scott A.L."/>
        </authorList>
    </citation>
    <scope>NUCLEOTIDE SEQUENCE</scope>
    <source>
        <strain evidence="1">FR3</strain>
    </source>
</reference>
<dbReference type="PANTHER" id="PTHR10974">
    <property type="entry name" value="FI08016P-RELATED"/>
    <property type="match status" value="1"/>
</dbReference>
<reference evidence="1" key="2">
    <citation type="submission" date="2012-12" db="EMBL/GenBank/DDBJ databases">
        <authorList>
            <person name="Gao Y.W."/>
            <person name="Fan S.T."/>
            <person name="Sun H.T."/>
            <person name="Wang Z."/>
            <person name="Gao X.L."/>
            <person name="Li Y.G."/>
            <person name="Wang T.C."/>
            <person name="Zhang K."/>
            <person name="Xu W.W."/>
            <person name="Yu Z.J."/>
            <person name="Xia X.Z."/>
        </authorList>
    </citation>
    <scope>NUCLEOTIDE SEQUENCE</scope>
    <source>
        <strain evidence="1">FR3</strain>
    </source>
</reference>
<proteinExistence type="predicted"/>
<dbReference type="Gene3D" id="3.40.720.10">
    <property type="entry name" value="Alkaline Phosphatase, subunit A"/>
    <property type="match status" value="1"/>
</dbReference>
<organism evidence="1">
    <name type="scientific">Brugia malayi</name>
    <name type="common">Filarial nematode worm</name>
    <dbReference type="NCBI Taxonomy" id="6279"/>
    <lineage>
        <taxon>Eukaryota</taxon>
        <taxon>Metazoa</taxon>
        <taxon>Ecdysozoa</taxon>
        <taxon>Nematoda</taxon>
        <taxon>Chromadorea</taxon>
        <taxon>Rhabditida</taxon>
        <taxon>Spirurina</taxon>
        <taxon>Spiruromorpha</taxon>
        <taxon>Filarioidea</taxon>
        <taxon>Onchocercidae</taxon>
        <taxon>Brugia</taxon>
    </lineage>
</organism>